<evidence type="ECO:0000313" key="4">
    <source>
        <dbReference type="EMBL" id="WVZ89594.1"/>
    </source>
</evidence>
<protein>
    <recommendedName>
        <fullName evidence="6">DUF4216 domain-containing protein</fullName>
    </recommendedName>
</protein>
<dbReference type="Pfam" id="PF13960">
    <property type="entry name" value="DUF4218"/>
    <property type="match status" value="1"/>
</dbReference>
<keyword evidence="5" id="KW-1185">Reference proteome</keyword>
<organism evidence="4 5">
    <name type="scientific">Paspalum notatum var. saurae</name>
    <dbReference type="NCBI Taxonomy" id="547442"/>
    <lineage>
        <taxon>Eukaryota</taxon>
        <taxon>Viridiplantae</taxon>
        <taxon>Streptophyta</taxon>
        <taxon>Embryophyta</taxon>
        <taxon>Tracheophyta</taxon>
        <taxon>Spermatophyta</taxon>
        <taxon>Magnoliopsida</taxon>
        <taxon>Liliopsida</taxon>
        <taxon>Poales</taxon>
        <taxon>Poaceae</taxon>
        <taxon>PACMAD clade</taxon>
        <taxon>Panicoideae</taxon>
        <taxon>Andropogonodae</taxon>
        <taxon>Paspaleae</taxon>
        <taxon>Paspalinae</taxon>
        <taxon>Paspalum</taxon>
    </lineage>
</organism>
<evidence type="ECO:0000259" key="2">
    <source>
        <dbReference type="Pfam" id="PF13952"/>
    </source>
</evidence>
<dbReference type="InterPro" id="IPR025452">
    <property type="entry name" value="DUF4218"/>
</dbReference>
<dbReference type="Proteomes" id="UP001341281">
    <property type="component" value="Chromosome 08"/>
</dbReference>
<proteinExistence type="predicted"/>
<feature type="region of interest" description="Disordered" evidence="1">
    <location>
        <begin position="207"/>
        <end position="226"/>
    </location>
</feature>
<dbReference type="PANTHER" id="PTHR48258:SF3">
    <property type="entry name" value="FK506-BINDING PROTEIN 4-LIKE ISOFORM X1"/>
    <property type="match status" value="1"/>
</dbReference>
<accession>A0AAQ3UC63</accession>
<dbReference type="Pfam" id="PF13952">
    <property type="entry name" value="DUF4216"/>
    <property type="match status" value="1"/>
</dbReference>
<dbReference type="PANTHER" id="PTHR48258">
    <property type="entry name" value="DUF4218 DOMAIN-CONTAINING PROTEIN-RELATED"/>
    <property type="match status" value="1"/>
</dbReference>
<dbReference type="InterPro" id="IPR025312">
    <property type="entry name" value="DUF4216"/>
</dbReference>
<reference evidence="4 5" key="1">
    <citation type="submission" date="2024-02" db="EMBL/GenBank/DDBJ databases">
        <title>High-quality chromosome-scale genome assembly of Pensacola bahiagrass (Paspalum notatum Flugge var. saurae).</title>
        <authorList>
            <person name="Vega J.M."/>
            <person name="Podio M."/>
            <person name="Orjuela J."/>
            <person name="Siena L.A."/>
            <person name="Pessino S.C."/>
            <person name="Combes M.C."/>
            <person name="Mariac C."/>
            <person name="Albertini E."/>
            <person name="Pupilli F."/>
            <person name="Ortiz J.P.A."/>
            <person name="Leblanc O."/>
        </authorList>
    </citation>
    <scope>NUCLEOTIDE SEQUENCE [LARGE SCALE GENOMIC DNA]</scope>
    <source>
        <strain evidence="4">R1</strain>
        <tissue evidence="4">Leaf</tissue>
    </source>
</reference>
<evidence type="ECO:0000259" key="3">
    <source>
        <dbReference type="Pfam" id="PF13960"/>
    </source>
</evidence>
<dbReference type="EMBL" id="CP144752">
    <property type="protein sequence ID" value="WVZ89594.1"/>
    <property type="molecule type" value="Genomic_DNA"/>
</dbReference>
<feature type="domain" description="DUF4218" evidence="3">
    <location>
        <begin position="1"/>
        <end position="49"/>
    </location>
</feature>
<gene>
    <name evidence="4" type="ORF">U9M48_035974</name>
</gene>
<feature type="domain" description="DUF4216" evidence="2">
    <location>
        <begin position="130"/>
        <end position="194"/>
    </location>
</feature>
<evidence type="ECO:0008006" key="6">
    <source>
        <dbReference type="Google" id="ProtNLM"/>
    </source>
</evidence>
<evidence type="ECO:0000313" key="5">
    <source>
        <dbReference type="Proteomes" id="UP001341281"/>
    </source>
</evidence>
<name>A0AAQ3UC63_PASNO</name>
<evidence type="ECO:0000256" key="1">
    <source>
        <dbReference type="SAM" id="MobiDB-lite"/>
    </source>
</evidence>
<dbReference type="AlphaFoldDB" id="A0AAQ3UC63"/>
<sequence>MYPIERGLKKLKATVRNKARVEGCIAESFALKEISHFSSKYFFQRNNAFANNVHEDLKQLAHNYVTAKNYGCYDVNGYRFPTAKLEKSRPLAATINSGVTTSAYDASDKLVNYYGVLQNIVELVFSGPKELEVVFFERDWFDPRNGTRVDKYGMVEIKHSSRLPSHINSVVLANQAQQVYYLPYPHPSLKAWWVAFKVNPQMMFRHRSSRTKGKGSSEDTSSGGLF</sequence>